<organism evidence="1">
    <name type="scientific">mine drainage metagenome</name>
    <dbReference type="NCBI Taxonomy" id="410659"/>
    <lineage>
        <taxon>unclassified sequences</taxon>
        <taxon>metagenomes</taxon>
        <taxon>ecological metagenomes</taxon>
    </lineage>
</organism>
<protein>
    <submittedName>
        <fullName evidence="1">Glycosyl transferases group 1</fullName>
    </submittedName>
</protein>
<comment type="caution">
    <text evidence="1">The sequence shown here is derived from an EMBL/GenBank/DDBJ whole genome shotgun (WGS) entry which is preliminary data.</text>
</comment>
<dbReference type="EMBL" id="MLJW01000039">
    <property type="protein sequence ID" value="OIR07124.1"/>
    <property type="molecule type" value="Genomic_DNA"/>
</dbReference>
<dbReference type="Pfam" id="PF13692">
    <property type="entry name" value="Glyco_trans_1_4"/>
    <property type="match status" value="1"/>
</dbReference>
<dbReference type="AlphaFoldDB" id="A0A1J5SZU1"/>
<dbReference type="Gene3D" id="3.40.50.2000">
    <property type="entry name" value="Glycogen Phosphorylase B"/>
    <property type="match status" value="2"/>
</dbReference>
<dbReference type="PANTHER" id="PTHR12526:SF600">
    <property type="entry name" value="GLYCOSYL TRANSFERASE GROUP 1"/>
    <property type="match status" value="1"/>
</dbReference>
<dbReference type="SUPFAM" id="SSF53756">
    <property type="entry name" value="UDP-Glycosyltransferase/glycogen phosphorylase"/>
    <property type="match status" value="1"/>
</dbReference>
<sequence length="413" mass="46062">MSDLLFLAHRLPFPPNKGDKVRSYHLLKYLAERHRVFLGTFIDDPRDEVYADTVRKLCAEVYVVRLQPRLARLHSLVGLASGEALTLPYYCDAGMHAWVERTVRERGIDTAVVFSSAMAQYVTGIDDLRLLVDFVDVDSAKWSQYADQHFWPLSWLYRREATRLLAYETAVAERAAASFFVTEAELALFRRLAPQLRAQIVVWSNGVDAEHFSPEAVARLPPPPYPPGELALVFTGAMDYWPNIDAVVWFASEILPALRQRHPAVRFYIVGMNPAASVLALAGEHVVVTGTVTDVRPYLHHAAVVVAPLRVARGVQNKVLEAMALARPLVVAQVCAIGIDAVAGRDFDVAGDAGAYVDRIDALLRQPRRAAALGRAARELVLERYCWKANLQRLDPYLLVPTAVAPNRIKHDV</sequence>
<dbReference type="CDD" id="cd03801">
    <property type="entry name" value="GT4_PimA-like"/>
    <property type="match status" value="1"/>
</dbReference>
<gene>
    <name evidence="1" type="ORF">GALL_107130</name>
</gene>
<dbReference type="GO" id="GO:0016757">
    <property type="term" value="F:glycosyltransferase activity"/>
    <property type="evidence" value="ECO:0007669"/>
    <property type="project" value="TreeGrafter"/>
</dbReference>
<name>A0A1J5SZU1_9ZZZZ</name>
<reference evidence="1" key="1">
    <citation type="submission" date="2016-10" db="EMBL/GenBank/DDBJ databases">
        <title>Sequence of Gallionella enrichment culture.</title>
        <authorList>
            <person name="Poehlein A."/>
            <person name="Muehling M."/>
            <person name="Daniel R."/>
        </authorList>
    </citation>
    <scope>NUCLEOTIDE SEQUENCE</scope>
</reference>
<dbReference type="InterPro" id="IPR017521">
    <property type="entry name" value="Sugar_tfrase_PEP-CTERM_Stp1"/>
</dbReference>
<accession>A0A1J5SZU1</accession>
<keyword evidence="1" id="KW-0808">Transferase</keyword>
<dbReference type="NCBIfam" id="TIGR03087">
    <property type="entry name" value="stp1"/>
    <property type="match status" value="1"/>
</dbReference>
<dbReference type="PANTHER" id="PTHR12526">
    <property type="entry name" value="GLYCOSYLTRANSFERASE"/>
    <property type="match status" value="1"/>
</dbReference>
<proteinExistence type="predicted"/>
<evidence type="ECO:0000313" key="1">
    <source>
        <dbReference type="EMBL" id="OIR07124.1"/>
    </source>
</evidence>